<dbReference type="AlphaFoldDB" id="A0A0F8XH04"/>
<proteinExistence type="predicted"/>
<organism evidence="1">
    <name type="scientific">marine sediment metagenome</name>
    <dbReference type="NCBI Taxonomy" id="412755"/>
    <lineage>
        <taxon>unclassified sequences</taxon>
        <taxon>metagenomes</taxon>
        <taxon>ecological metagenomes</taxon>
    </lineage>
</organism>
<comment type="caution">
    <text evidence="1">The sequence shown here is derived from an EMBL/GenBank/DDBJ whole genome shotgun (WGS) entry which is preliminary data.</text>
</comment>
<name>A0A0F8XH04_9ZZZZ</name>
<protein>
    <submittedName>
        <fullName evidence="1">Uncharacterized protein</fullName>
    </submittedName>
</protein>
<gene>
    <name evidence="1" type="ORF">LCGC14_2946620</name>
</gene>
<sequence>MTIEQQQEAIRKGIRDILPCPPIVHRYYFADAILAFLTDNGAVLRVTGEQRWKGRAAQVAPLIEKK</sequence>
<reference evidence="1" key="1">
    <citation type="journal article" date="2015" name="Nature">
        <title>Complex archaea that bridge the gap between prokaryotes and eukaryotes.</title>
        <authorList>
            <person name="Spang A."/>
            <person name="Saw J.H."/>
            <person name="Jorgensen S.L."/>
            <person name="Zaremba-Niedzwiedzka K."/>
            <person name="Martijn J."/>
            <person name="Lind A.E."/>
            <person name="van Eijk R."/>
            <person name="Schleper C."/>
            <person name="Guy L."/>
            <person name="Ettema T.J."/>
        </authorList>
    </citation>
    <scope>NUCLEOTIDE SEQUENCE</scope>
</reference>
<dbReference type="EMBL" id="LAZR01059256">
    <property type="protein sequence ID" value="KKK68183.1"/>
    <property type="molecule type" value="Genomic_DNA"/>
</dbReference>
<accession>A0A0F8XH04</accession>
<evidence type="ECO:0000313" key="1">
    <source>
        <dbReference type="EMBL" id="KKK68183.1"/>
    </source>
</evidence>